<dbReference type="Proteomes" id="UP000091820">
    <property type="component" value="Unassembled WGS sequence"/>
</dbReference>
<evidence type="ECO:0000313" key="14">
    <source>
        <dbReference type="Proteomes" id="UP000091820"/>
    </source>
</evidence>
<feature type="compositionally biased region" description="Basic and acidic residues" evidence="11">
    <location>
        <begin position="623"/>
        <end position="634"/>
    </location>
</feature>
<keyword evidence="7" id="KW-0238">DNA-binding</keyword>
<keyword evidence="3" id="KW-0677">Repeat</keyword>
<dbReference type="InterPro" id="IPR050636">
    <property type="entry name" value="C2H2-ZF_domain-containing"/>
</dbReference>
<dbReference type="SUPFAM" id="SSF57667">
    <property type="entry name" value="beta-beta-alpha zinc fingers"/>
    <property type="match status" value="6"/>
</dbReference>
<feature type="compositionally biased region" description="Acidic residues" evidence="11">
    <location>
        <begin position="1362"/>
        <end position="1391"/>
    </location>
</feature>
<feature type="compositionally biased region" description="Basic and acidic residues" evidence="11">
    <location>
        <begin position="1392"/>
        <end position="1418"/>
    </location>
</feature>
<feature type="domain" description="C2H2-type" evidence="12">
    <location>
        <begin position="905"/>
        <end position="932"/>
    </location>
</feature>
<evidence type="ECO:0000256" key="4">
    <source>
        <dbReference type="ARBA" id="ARBA00022771"/>
    </source>
</evidence>
<keyword evidence="14" id="KW-1185">Reference proteome</keyword>
<dbReference type="FunFam" id="3.30.160.60:FF:002689">
    <property type="entry name" value="Protein suppressor of hairy wing"/>
    <property type="match status" value="1"/>
</dbReference>
<dbReference type="Pfam" id="PF00096">
    <property type="entry name" value="zf-C2H2"/>
    <property type="match status" value="6"/>
</dbReference>
<evidence type="ECO:0000256" key="5">
    <source>
        <dbReference type="ARBA" id="ARBA00022833"/>
    </source>
</evidence>
<organism evidence="13 14">
    <name type="scientific">Glossina brevipalpis</name>
    <dbReference type="NCBI Taxonomy" id="37001"/>
    <lineage>
        <taxon>Eukaryota</taxon>
        <taxon>Metazoa</taxon>
        <taxon>Ecdysozoa</taxon>
        <taxon>Arthropoda</taxon>
        <taxon>Hexapoda</taxon>
        <taxon>Insecta</taxon>
        <taxon>Pterygota</taxon>
        <taxon>Neoptera</taxon>
        <taxon>Endopterygota</taxon>
        <taxon>Diptera</taxon>
        <taxon>Brachycera</taxon>
        <taxon>Muscomorpha</taxon>
        <taxon>Hippoboscoidea</taxon>
        <taxon>Glossinidae</taxon>
        <taxon>Glossina</taxon>
    </lineage>
</organism>
<sequence length="1418" mass="163659">MYAESRDITRCEQTVLHQQFGKIQKDPLVKIKEHINRLCPFYDILDKIYASDSEEKVINIVNFPNQPTMEDNYMSEEELEGTVLFSNEESHRFNNENQLNEDDYSEDIIGCRGFSMPNMHTRCTNKIKRQPQIHLDSSFVSVDNSISPHASEASSANASRKILSTLGIDKSIYMRSLAYETKKLEVEHEKLLLEQKKFKWQQEREGTELRIKQKEIDHDFELKKFELDKLERMEKHSNKLNQAFLLTQSATACLLKLILEEIKNHPEALESLAEEKFYKNISADCHRLKRTDWMTLKNKVNNLRINYEEARLRKKEFDDVTLASKGNEKAIIDQICPYYEILDKIFGSSFENSNPFKQQHNASTMKNEDVLETINPWSNEVPGNNTINEICLVENDCEQAANRAFSMPNITVIKTTNENSHPLNYIEKSTGEIIYKVFSKNSLSIKPTIESPPATSFVRAEITEQEAAATTLESASDETATEHLNQVYRYDVTETPFDTKMQKEANVTELPEQSVLDNHVIENDIEKSEIWNNENTAIQRDDGVEVFIKAISMPNIPIRKTESENPSLSCSKRRYKAQKIYEKLFADFPDLSKATWVAIKRQSETAQRLCKRQSGAGMPAYENRPREAKELRLTDEEEPDEIQGGVNEKTEEIVEHVCGKCFKTFRRLRGLKKHLDYCRFDSGYHLRKAEMLKNLEKIEKDAVIMENKDVCFCCGESYDTYHLGHINCPDCPKSFKTQMSYERHIFITHSELNDHPCSICNAKLRSANLLILHEEQHKNRGKPFACKICGKDFTRSYHLHRHQKYSSCSANENDSMKCKVCDKAFYRLDNLRAHLKQHLGTHVTKKPEYMCPICKNCFYSLSTLNIHTRTHTGERPFDCDLCEKKFPSLVALKKHRRYHTGEKPYTCSVCKQSFAVKEVLNRHMKRHTGERPYVCNECGKSFIQGVQLRNHSKTHLRPYECNKCPEKFKTEKQLQRHFKDHQVLSKRRGRSKYPHRCETCKVSFKTESEYTQHMKKGSHLTPAQKRKIKNRTDCAVCKQDFDSVQSLQFHILKVHQEDPENFVNEDPFQRPAAAAAVSVNVSNESKQWENKEDDDEVPPPAPKIIKIESNEDIPHTEIIRIVDTSIPANLIDSNFNKPKQQPIIKTDEAITTTTIATSDKVQILQEFVIHDQPSTSTSAVVSSNTGQTIILSNEAFTVIPLESDGGIIEPITTHTLPNSIIMSAPTTTTKKSQKKSLAESLAAAIADNDELTTFAEEDEELSEDDYKLKDNVYKLLDMLVDNVTLKKFGWPETTEEKVLCKVIENCGHDLSKDPYNYQEWDYGTRMREYVKLLFTVVIHNDSIKQLLNNYPIDEVIEYVLGNDDDDDDDDDDDEDNDEDDDENENENEEEKEINKSGNESKENNKIESKDVKSENLKT</sequence>
<evidence type="ECO:0000256" key="6">
    <source>
        <dbReference type="ARBA" id="ARBA00023015"/>
    </source>
</evidence>
<comment type="subcellular location">
    <subcellularLocation>
        <location evidence="1">Nucleus</location>
    </subcellularLocation>
</comment>
<keyword evidence="6" id="KW-0805">Transcription regulation</keyword>
<reference evidence="14" key="1">
    <citation type="submission" date="2014-03" db="EMBL/GenBank/DDBJ databases">
        <authorList>
            <person name="Aksoy S."/>
            <person name="Warren W."/>
            <person name="Wilson R.K."/>
        </authorList>
    </citation>
    <scope>NUCLEOTIDE SEQUENCE [LARGE SCALE GENOMIC DNA]</scope>
    <source>
        <strain evidence="14">IAEA</strain>
    </source>
</reference>
<proteinExistence type="predicted"/>
<evidence type="ECO:0000256" key="1">
    <source>
        <dbReference type="ARBA" id="ARBA00004123"/>
    </source>
</evidence>
<feature type="domain" description="C2H2-type" evidence="12">
    <location>
        <begin position="995"/>
        <end position="1019"/>
    </location>
</feature>
<feature type="domain" description="C2H2-type" evidence="12">
    <location>
        <begin position="877"/>
        <end position="904"/>
    </location>
</feature>
<dbReference type="FunFam" id="3.30.160.60:FF:000495">
    <property type="entry name" value="zinc finger protein 668"/>
    <property type="match status" value="1"/>
</dbReference>
<keyword evidence="9" id="KW-0539">Nucleus</keyword>
<evidence type="ECO:0000259" key="12">
    <source>
        <dbReference type="PROSITE" id="PS50157"/>
    </source>
</evidence>
<feature type="domain" description="C2H2-type" evidence="12">
    <location>
        <begin position="933"/>
        <end position="960"/>
    </location>
</feature>
<feature type="domain" description="C2H2-type" evidence="12">
    <location>
        <begin position="959"/>
        <end position="981"/>
    </location>
</feature>
<keyword evidence="4 10" id="KW-0863">Zinc-finger</keyword>
<name>A0A1A9WNI1_9MUSC</name>
<dbReference type="GO" id="GO:0008270">
    <property type="term" value="F:zinc ion binding"/>
    <property type="evidence" value="ECO:0007669"/>
    <property type="project" value="UniProtKB-KW"/>
</dbReference>
<evidence type="ECO:0000256" key="10">
    <source>
        <dbReference type="PROSITE-ProRule" id="PRU00042"/>
    </source>
</evidence>
<dbReference type="GO" id="GO:0005634">
    <property type="term" value="C:nucleus"/>
    <property type="evidence" value="ECO:0007669"/>
    <property type="project" value="UniProtKB-SubCell"/>
</dbReference>
<feature type="domain" description="C2H2-type" evidence="12">
    <location>
        <begin position="849"/>
        <end position="876"/>
    </location>
</feature>
<evidence type="ECO:0000256" key="7">
    <source>
        <dbReference type="ARBA" id="ARBA00023125"/>
    </source>
</evidence>
<reference evidence="13" key="2">
    <citation type="submission" date="2020-05" db="UniProtKB">
        <authorList>
            <consortium name="EnsemblMetazoa"/>
        </authorList>
    </citation>
    <scope>IDENTIFICATION</scope>
    <source>
        <strain evidence="13">IAEA</strain>
    </source>
</reference>
<dbReference type="InterPro" id="IPR013087">
    <property type="entry name" value="Znf_C2H2_type"/>
</dbReference>
<dbReference type="PROSITE" id="PS00028">
    <property type="entry name" value="ZINC_FINGER_C2H2_1"/>
    <property type="match status" value="9"/>
</dbReference>
<dbReference type="FunFam" id="3.30.160.60:FF:000100">
    <property type="entry name" value="Zinc finger 45-like"/>
    <property type="match status" value="1"/>
</dbReference>
<dbReference type="GO" id="GO:0003677">
    <property type="term" value="F:DNA binding"/>
    <property type="evidence" value="ECO:0007669"/>
    <property type="project" value="UniProtKB-KW"/>
</dbReference>
<dbReference type="InterPro" id="IPR036236">
    <property type="entry name" value="Znf_C2H2_sf"/>
</dbReference>
<keyword evidence="8" id="KW-0804">Transcription</keyword>
<feature type="region of interest" description="Disordered" evidence="11">
    <location>
        <begin position="609"/>
        <end position="644"/>
    </location>
</feature>
<dbReference type="PROSITE" id="PS50157">
    <property type="entry name" value="ZINC_FINGER_C2H2_2"/>
    <property type="match status" value="9"/>
</dbReference>
<dbReference type="FunFam" id="3.30.160.60:FF:000358">
    <property type="entry name" value="zinc finger protein 24"/>
    <property type="match status" value="1"/>
</dbReference>
<dbReference type="STRING" id="37001.A0A1A9WNI1"/>
<dbReference type="PANTHER" id="PTHR47772">
    <property type="entry name" value="ZINC FINGER PROTEIN 200"/>
    <property type="match status" value="1"/>
</dbReference>
<feature type="domain" description="C2H2-type" evidence="12">
    <location>
        <begin position="784"/>
        <end position="814"/>
    </location>
</feature>
<evidence type="ECO:0000256" key="11">
    <source>
        <dbReference type="SAM" id="MobiDB-lite"/>
    </source>
</evidence>
<dbReference type="PANTHER" id="PTHR47772:SF13">
    <property type="entry name" value="GASTRULA ZINC FINGER PROTEIN XLCGF49.1-LIKE-RELATED"/>
    <property type="match status" value="1"/>
</dbReference>
<dbReference type="EnsemblMetazoa" id="GBRI026123-RA">
    <property type="protein sequence ID" value="GBRI026123-PA"/>
    <property type="gene ID" value="GBRI026123"/>
</dbReference>
<dbReference type="GO" id="GO:0045892">
    <property type="term" value="P:negative regulation of DNA-templated transcription"/>
    <property type="evidence" value="ECO:0007669"/>
    <property type="project" value="UniProtKB-ARBA"/>
</dbReference>
<feature type="domain" description="C2H2-type" evidence="12">
    <location>
        <begin position="726"/>
        <end position="754"/>
    </location>
</feature>
<dbReference type="Pfam" id="PF13912">
    <property type="entry name" value="zf-C2H2_6"/>
    <property type="match status" value="2"/>
</dbReference>
<evidence type="ECO:0000256" key="9">
    <source>
        <dbReference type="ARBA" id="ARBA00023242"/>
    </source>
</evidence>
<dbReference type="Pfam" id="PF12874">
    <property type="entry name" value="zf-met"/>
    <property type="match status" value="1"/>
</dbReference>
<keyword evidence="5" id="KW-0862">Zinc</keyword>
<evidence type="ECO:0000256" key="8">
    <source>
        <dbReference type="ARBA" id="ARBA00023163"/>
    </source>
</evidence>
<evidence type="ECO:0000313" key="13">
    <source>
        <dbReference type="EnsemblMetazoa" id="GBRI026123-PA"/>
    </source>
</evidence>
<accession>A0A1A9WNI1</accession>
<feature type="region of interest" description="Disordered" evidence="11">
    <location>
        <begin position="1360"/>
        <end position="1418"/>
    </location>
</feature>
<dbReference type="FunFam" id="3.30.160.60:FF:000322">
    <property type="entry name" value="GDNF-inducible zinc finger protein 1"/>
    <property type="match status" value="1"/>
</dbReference>
<dbReference type="SMART" id="SM00355">
    <property type="entry name" value="ZnF_C2H2"/>
    <property type="match status" value="12"/>
</dbReference>
<keyword evidence="2" id="KW-0479">Metal-binding</keyword>
<feature type="domain" description="C2H2-type" evidence="12">
    <location>
        <begin position="816"/>
        <end position="847"/>
    </location>
</feature>
<dbReference type="VEuPathDB" id="VectorBase:GBRI026123"/>
<dbReference type="Gene3D" id="3.30.160.60">
    <property type="entry name" value="Classic Zinc Finger"/>
    <property type="match status" value="8"/>
</dbReference>
<protein>
    <recommendedName>
        <fullName evidence="12">C2H2-type domain-containing protein</fullName>
    </recommendedName>
</protein>
<evidence type="ECO:0000256" key="3">
    <source>
        <dbReference type="ARBA" id="ARBA00022737"/>
    </source>
</evidence>
<evidence type="ECO:0000256" key="2">
    <source>
        <dbReference type="ARBA" id="ARBA00022723"/>
    </source>
</evidence>